<evidence type="ECO:0000259" key="1">
    <source>
        <dbReference type="SMART" id="SM00912"/>
    </source>
</evidence>
<dbReference type="Proteomes" id="UP000235036">
    <property type="component" value="Unassembled WGS sequence"/>
</dbReference>
<protein>
    <recommendedName>
        <fullName evidence="1">Filamentous haemagglutinin FhaB/tRNA nuclease CdiA-like TPS domain-containing protein</fullName>
    </recommendedName>
</protein>
<dbReference type="InterPro" id="IPR012334">
    <property type="entry name" value="Pectin_lyas_fold"/>
</dbReference>
<dbReference type="Gene3D" id="2.160.20.10">
    <property type="entry name" value="Single-stranded right-handed beta-helix, Pectin lyase-like"/>
    <property type="match status" value="2"/>
</dbReference>
<dbReference type="InterPro" id="IPR011050">
    <property type="entry name" value="Pectin_lyase_fold/virulence"/>
</dbReference>
<reference evidence="2 3" key="1">
    <citation type="submission" date="2017-08" db="EMBL/GenBank/DDBJ databases">
        <title>Genomes of Fischerella (Mastigocladus) sp. strains.</title>
        <authorList>
            <person name="Miller S.R."/>
        </authorList>
    </citation>
    <scope>NUCLEOTIDE SEQUENCE [LARGE SCALE GENOMIC DNA]</scope>
    <source>
        <strain evidence="2 3">CCMEE 5323</strain>
    </source>
</reference>
<accession>A0A2N6K0F4</accession>
<name>A0A2N6K0F4_FISMU</name>
<keyword evidence="3" id="KW-1185">Reference proteome</keyword>
<dbReference type="InterPro" id="IPR008638">
    <property type="entry name" value="FhaB/CdiA-like_TPS"/>
</dbReference>
<dbReference type="NCBIfam" id="TIGR01901">
    <property type="entry name" value="adhes_NPXG"/>
    <property type="match status" value="1"/>
</dbReference>
<comment type="caution">
    <text evidence="2">The sequence shown here is derived from an EMBL/GenBank/DDBJ whole genome shotgun (WGS) entry which is preliminary data.</text>
</comment>
<dbReference type="AlphaFoldDB" id="A0A2N6K0F4"/>
<dbReference type="EMBL" id="NRQW01000397">
    <property type="protein sequence ID" value="PLZ87549.1"/>
    <property type="molecule type" value="Genomic_DNA"/>
</dbReference>
<feature type="domain" description="Filamentous haemagglutinin FhaB/tRNA nuclease CdiA-like TPS" evidence="1">
    <location>
        <begin position="26"/>
        <end position="138"/>
    </location>
</feature>
<proteinExistence type="predicted"/>
<dbReference type="Pfam" id="PF05860">
    <property type="entry name" value="TPS"/>
    <property type="match status" value="1"/>
</dbReference>
<sequence>MPVAILETLAFITIAEAQIIPDNSLGAESSIVNPDVIKGIPSDRIDGGAIRGSNLFHSFQEFNVGEGRGAYFSNPANITNILTRVTGGNPSNILGKLGVLGNANLFLLNPKGIFFGPNASLDLGGSFFGTTADSFIFNNNFEFSATDPQAPPLLTVNVPIGLRFRNNPGIIANQSIAQDANNNVVGLQVQPGNSLALVGGNINLSDGGRLTATGGSIELGGLATSGTVGLDVTGNNFKLNFPTNILLSDITLSNARVQNNLFPETTGTAGDVNVTANNLSLINGGQISASTYGKGNAGRVIINATNNISASGEDSNGSNSGIFSRVYSTEKGDAGGIEINTKDLSLTDGAVISASTFGNGNAGRVIINASGNITADGEDQDGFVSGIFSIVNPSSVGNAGGIEIKTNNLSLTNGAVINASTLGQGNAGSVIINATGNITASGKDQEGFGSGIYSVVASSGVGDAGGIKINARSLSLSNGATLTTDSEGTGAAGNIEVTTAKDIRLDNRASITANTTGGQGNIILNSRDLILRRNSIIQTNARGTVQGGNISILTGNFVALGNSDISANAEKGFGGNVFIQAAYRFSSPDSDITATSDLGTQFGGTVRINTTDINPSQGLVQLPNNLTDPGDQIAQNPCQKGTGSAFIITGRGGLPSSPNENFSSDNVRVDLAQPVTSSSSQTATINQPKTSATTKQIVPAQGWIFNEKGEVVLTAYDVTSRDFQRLHQNSGVCRAF</sequence>
<evidence type="ECO:0000313" key="3">
    <source>
        <dbReference type="Proteomes" id="UP000235036"/>
    </source>
</evidence>
<dbReference type="SMART" id="SM00912">
    <property type="entry name" value="Haemagg_act"/>
    <property type="match status" value="1"/>
</dbReference>
<evidence type="ECO:0000313" key="2">
    <source>
        <dbReference type="EMBL" id="PLZ87549.1"/>
    </source>
</evidence>
<dbReference type="SUPFAM" id="SSF51126">
    <property type="entry name" value="Pectin lyase-like"/>
    <property type="match status" value="2"/>
</dbReference>
<gene>
    <name evidence="2" type="ORF">CEN44_17245</name>
</gene>
<dbReference type="RefSeq" id="WP_016867642.1">
    <property type="nucleotide sequence ID" value="NZ_CAWNVR010000508.1"/>
</dbReference>
<organism evidence="2 3">
    <name type="scientific">Fischerella muscicola CCMEE 5323</name>
    <dbReference type="NCBI Taxonomy" id="2019572"/>
    <lineage>
        <taxon>Bacteria</taxon>
        <taxon>Bacillati</taxon>
        <taxon>Cyanobacteriota</taxon>
        <taxon>Cyanophyceae</taxon>
        <taxon>Nostocales</taxon>
        <taxon>Hapalosiphonaceae</taxon>
        <taxon>Fischerella</taxon>
    </lineage>
</organism>